<proteinExistence type="predicted"/>
<dbReference type="PANTHER" id="PTHR43431">
    <property type="entry name" value="OXIDOREDUCTASE, SHORT CHAIN DEHYDROGENASE/REDUCTASE FAMILY (AFU_ORTHOLOGUE AFUA_5G14000)"/>
    <property type="match status" value="1"/>
</dbReference>
<organism evidence="1 2">
    <name type="scientific">Kribbella lupini</name>
    <dbReference type="NCBI Taxonomy" id="291602"/>
    <lineage>
        <taxon>Bacteria</taxon>
        <taxon>Bacillati</taxon>
        <taxon>Actinomycetota</taxon>
        <taxon>Actinomycetes</taxon>
        <taxon>Propionibacteriales</taxon>
        <taxon>Kribbellaceae</taxon>
        <taxon>Kribbella</taxon>
    </lineage>
</organism>
<dbReference type="Gene3D" id="3.40.50.720">
    <property type="entry name" value="NAD(P)-binding Rossmann-like Domain"/>
    <property type="match status" value="1"/>
</dbReference>
<gene>
    <name evidence="1" type="ORF">GCM10009741_14960</name>
</gene>
<evidence type="ECO:0000313" key="2">
    <source>
        <dbReference type="Proteomes" id="UP001500363"/>
    </source>
</evidence>
<name>A0ABP4L8E3_9ACTN</name>
<dbReference type="PANTHER" id="PTHR43431:SF1">
    <property type="entry name" value="OS08G0476300 PROTEIN"/>
    <property type="match status" value="1"/>
</dbReference>
<dbReference type="InterPro" id="IPR002347">
    <property type="entry name" value="SDR_fam"/>
</dbReference>
<dbReference type="Pfam" id="PF13561">
    <property type="entry name" value="adh_short_C2"/>
    <property type="match status" value="1"/>
</dbReference>
<dbReference type="SUPFAM" id="SSF51735">
    <property type="entry name" value="NAD(P)-binding Rossmann-fold domains"/>
    <property type="match status" value="1"/>
</dbReference>
<dbReference type="EMBL" id="BAAANC010000001">
    <property type="protein sequence ID" value="GAA1516911.1"/>
    <property type="molecule type" value="Genomic_DNA"/>
</dbReference>
<evidence type="ECO:0000313" key="1">
    <source>
        <dbReference type="EMBL" id="GAA1516911.1"/>
    </source>
</evidence>
<keyword evidence="2" id="KW-1185">Reference proteome</keyword>
<accession>A0ABP4L8E3</accession>
<dbReference type="InterPro" id="IPR036291">
    <property type="entry name" value="NAD(P)-bd_dom_sf"/>
</dbReference>
<dbReference type="Proteomes" id="UP001500363">
    <property type="component" value="Unassembled WGS sequence"/>
</dbReference>
<sequence>MGRRFAREGLPVALIARNRPSPDLADLTVAADCTDETELRAALDKVVAEFGTPDVVVYNAAKIAADRIGDLSLREHQEAWAVNVGGAISAAAHLAPAMVANGGGSFLITGGMPETKPDYVSLSLGKAGVRALVSLLDQTYGAGGLHAATVTVYGPVAPGTAYDPGEIAEEYWALHQQPRGEWIHELDYTGAV</sequence>
<protein>
    <submittedName>
        <fullName evidence="1">SDR family oxidoreductase</fullName>
    </submittedName>
</protein>
<comment type="caution">
    <text evidence="1">The sequence shown here is derived from an EMBL/GenBank/DDBJ whole genome shotgun (WGS) entry which is preliminary data.</text>
</comment>
<reference evidence="2" key="1">
    <citation type="journal article" date="2019" name="Int. J. Syst. Evol. Microbiol.">
        <title>The Global Catalogue of Microorganisms (GCM) 10K type strain sequencing project: providing services to taxonomists for standard genome sequencing and annotation.</title>
        <authorList>
            <consortium name="The Broad Institute Genomics Platform"/>
            <consortium name="The Broad Institute Genome Sequencing Center for Infectious Disease"/>
            <person name="Wu L."/>
            <person name="Ma J."/>
        </authorList>
    </citation>
    <scope>NUCLEOTIDE SEQUENCE [LARGE SCALE GENOMIC DNA]</scope>
    <source>
        <strain evidence="2">JCM 14303</strain>
    </source>
</reference>